<feature type="non-terminal residue" evidence="1">
    <location>
        <position position="203"/>
    </location>
</feature>
<accession>A0A383BYN4</accession>
<protein>
    <submittedName>
        <fullName evidence="1">Uncharacterized protein</fullName>
    </submittedName>
</protein>
<reference evidence="1" key="1">
    <citation type="submission" date="2018-05" db="EMBL/GenBank/DDBJ databases">
        <authorList>
            <person name="Lanie J.A."/>
            <person name="Ng W.-L."/>
            <person name="Kazmierczak K.M."/>
            <person name="Andrzejewski T.M."/>
            <person name="Davidsen T.M."/>
            <person name="Wayne K.J."/>
            <person name="Tettelin H."/>
            <person name="Glass J.I."/>
            <person name="Rusch D."/>
            <person name="Podicherti R."/>
            <person name="Tsui H.-C.T."/>
            <person name="Winkler M.E."/>
        </authorList>
    </citation>
    <scope>NUCLEOTIDE SEQUENCE</scope>
</reference>
<sequence>MGTIGRWFKRLRATPGMIMSNVGDGYGSQYHLRWWVNGNQSSLNTHIENAYRTLDLPLIDSIHWVSPIESDGFRELGGMEYFSETGRSDVVNAWTGFWPQSGRPQMWDGWAVVRFKDGTEEILVVEAKANSSEFETPGTGSKGRSRVNILRSLDEAKAFLDVPIDAVWYETYYQFCNRLTALYFLNEQVEVPSRLLMIYFIGD</sequence>
<proteinExistence type="predicted"/>
<name>A0A383BYN4_9ZZZZ</name>
<organism evidence="1">
    <name type="scientific">marine metagenome</name>
    <dbReference type="NCBI Taxonomy" id="408172"/>
    <lineage>
        <taxon>unclassified sequences</taxon>
        <taxon>metagenomes</taxon>
        <taxon>ecological metagenomes</taxon>
    </lineage>
</organism>
<dbReference type="AlphaFoldDB" id="A0A383BYN4"/>
<dbReference type="EMBL" id="UINC01203902">
    <property type="protein sequence ID" value="SVE24375.1"/>
    <property type="molecule type" value="Genomic_DNA"/>
</dbReference>
<evidence type="ECO:0000313" key="1">
    <source>
        <dbReference type="EMBL" id="SVE24375.1"/>
    </source>
</evidence>
<gene>
    <name evidence="1" type="ORF">METZ01_LOCUS477229</name>
</gene>